<dbReference type="InterPro" id="IPR002052">
    <property type="entry name" value="DNA_methylase_N6_adenine_CS"/>
</dbReference>
<evidence type="ECO:0000256" key="1">
    <source>
        <dbReference type="ARBA" id="ARBA00022603"/>
    </source>
</evidence>
<name>A0ABV1AN09_9FIRM</name>
<dbReference type="PANTHER" id="PTHR43542">
    <property type="entry name" value="METHYLTRANSFERASE"/>
    <property type="match status" value="1"/>
</dbReference>
<dbReference type="EC" id="2.1.1.171" evidence="3"/>
<organism evidence="3 4">
    <name type="scientific">Blautia intestinihominis</name>
    <dbReference type="NCBI Taxonomy" id="3133152"/>
    <lineage>
        <taxon>Bacteria</taxon>
        <taxon>Bacillati</taxon>
        <taxon>Bacillota</taxon>
        <taxon>Clostridia</taxon>
        <taxon>Lachnospirales</taxon>
        <taxon>Lachnospiraceae</taxon>
        <taxon>Blautia</taxon>
    </lineage>
</organism>
<dbReference type="Pfam" id="PF03602">
    <property type="entry name" value="Cons_hypoth95"/>
    <property type="match status" value="1"/>
</dbReference>
<dbReference type="EMBL" id="JBBMEI010000026">
    <property type="protein sequence ID" value="MEQ2358572.1"/>
    <property type="molecule type" value="Genomic_DNA"/>
</dbReference>
<dbReference type="GO" id="GO:0052913">
    <property type="term" value="F:16S rRNA (guanine(966)-N(2))-methyltransferase activity"/>
    <property type="evidence" value="ECO:0007669"/>
    <property type="project" value="UniProtKB-EC"/>
</dbReference>
<dbReference type="PROSITE" id="PS00092">
    <property type="entry name" value="N6_MTASE"/>
    <property type="match status" value="1"/>
</dbReference>
<dbReference type="NCBIfam" id="TIGR00095">
    <property type="entry name" value="16S rRNA (guanine(966)-N(2))-methyltransferase RsmD"/>
    <property type="match status" value="1"/>
</dbReference>
<proteinExistence type="predicted"/>
<dbReference type="InterPro" id="IPR029063">
    <property type="entry name" value="SAM-dependent_MTases_sf"/>
</dbReference>
<dbReference type="InterPro" id="IPR004398">
    <property type="entry name" value="RNA_MeTrfase_RsmD"/>
</dbReference>
<dbReference type="Gene3D" id="3.40.50.150">
    <property type="entry name" value="Vaccinia Virus protein VP39"/>
    <property type="match status" value="1"/>
</dbReference>
<evidence type="ECO:0000313" key="4">
    <source>
        <dbReference type="Proteomes" id="UP001446032"/>
    </source>
</evidence>
<dbReference type="PANTHER" id="PTHR43542:SF1">
    <property type="entry name" value="METHYLTRANSFERASE"/>
    <property type="match status" value="1"/>
</dbReference>
<dbReference type="Proteomes" id="UP001446032">
    <property type="component" value="Unassembled WGS sequence"/>
</dbReference>
<keyword evidence="2 3" id="KW-0808">Transferase</keyword>
<dbReference type="SUPFAM" id="SSF53335">
    <property type="entry name" value="S-adenosyl-L-methionine-dependent methyltransferases"/>
    <property type="match status" value="1"/>
</dbReference>
<dbReference type="CDD" id="cd02440">
    <property type="entry name" value="AdoMet_MTases"/>
    <property type="match status" value="1"/>
</dbReference>
<protein>
    <submittedName>
        <fullName evidence="3">16S rRNA (Guanine(966)-N(2))-methyltransferase RsmD</fullName>
        <ecNumber evidence="3">2.1.1.171</ecNumber>
    </submittedName>
</protein>
<evidence type="ECO:0000256" key="2">
    <source>
        <dbReference type="ARBA" id="ARBA00022679"/>
    </source>
</evidence>
<sequence length="184" mass="20864">MRVIAGTARRLALKTVPGMETRPTTDRIKETLFNILQPYIPDSTFLDLFSGSGGIGIEALSRGAEHATFVEKNPKACACIRENLAFTKLAEHGKLLNMDVLQALRSMEGQAAFDCIFMDPPYNNELERQVLEYLQDSSLADEDTLIIVEADLHTDFSYVEEFGYELSRSKEYKTNKHIFLHKRK</sequence>
<dbReference type="RefSeq" id="WP_118251477.1">
    <property type="nucleotide sequence ID" value="NZ_JBBMEI010000026.1"/>
</dbReference>
<keyword evidence="4" id="KW-1185">Reference proteome</keyword>
<gene>
    <name evidence="3" type="primary">rsmD</name>
    <name evidence="3" type="ORF">WMO75_09540</name>
</gene>
<accession>A0ABV1AN09</accession>
<keyword evidence="1 3" id="KW-0489">Methyltransferase</keyword>
<reference evidence="3 4" key="1">
    <citation type="submission" date="2024-03" db="EMBL/GenBank/DDBJ databases">
        <title>Human intestinal bacterial collection.</title>
        <authorList>
            <person name="Pauvert C."/>
            <person name="Hitch T.C.A."/>
            <person name="Clavel T."/>
        </authorList>
    </citation>
    <scope>NUCLEOTIDE SEQUENCE [LARGE SCALE GENOMIC DNA]</scope>
    <source>
        <strain evidence="3 4">CLA-AA-H95</strain>
    </source>
</reference>
<evidence type="ECO:0000313" key="3">
    <source>
        <dbReference type="EMBL" id="MEQ2358572.1"/>
    </source>
</evidence>
<comment type="caution">
    <text evidence="3">The sequence shown here is derived from an EMBL/GenBank/DDBJ whole genome shotgun (WGS) entry which is preliminary data.</text>
</comment>
<dbReference type="PIRSF" id="PIRSF004553">
    <property type="entry name" value="CHP00095"/>
    <property type="match status" value="1"/>
</dbReference>